<keyword evidence="1" id="KW-1133">Transmembrane helix</keyword>
<evidence type="ECO:0000313" key="3">
    <source>
        <dbReference type="Proteomes" id="UP000197019"/>
    </source>
</evidence>
<feature type="transmembrane region" description="Helical" evidence="1">
    <location>
        <begin position="67"/>
        <end position="87"/>
    </location>
</feature>
<evidence type="ECO:0000256" key="1">
    <source>
        <dbReference type="SAM" id="Phobius"/>
    </source>
</evidence>
<dbReference type="EMBL" id="CP022129">
    <property type="protein sequence ID" value="ASF48433.1"/>
    <property type="molecule type" value="Genomic_DNA"/>
</dbReference>
<protein>
    <submittedName>
        <fullName evidence="2">Uncharacterized protein</fullName>
    </submittedName>
</protein>
<evidence type="ECO:0000313" key="2">
    <source>
        <dbReference type="EMBL" id="ASF48433.1"/>
    </source>
</evidence>
<dbReference type="InterPro" id="IPR008020">
    <property type="entry name" value="G8P"/>
</dbReference>
<dbReference type="KEGG" id="mpsy:CEK71_21550"/>
<dbReference type="AlphaFoldDB" id="A0A1Z4C4H7"/>
<proteinExistence type="predicted"/>
<dbReference type="Pfam" id="PF05356">
    <property type="entry name" value="Phage_Coat_B"/>
    <property type="match status" value="1"/>
</dbReference>
<dbReference type="Proteomes" id="UP000197019">
    <property type="component" value="Chromosome"/>
</dbReference>
<keyword evidence="1" id="KW-0472">Membrane</keyword>
<gene>
    <name evidence="2" type="ORF">CEK71_21550</name>
</gene>
<reference evidence="2 3" key="1">
    <citation type="submission" date="2017-06" db="EMBL/GenBank/DDBJ databases">
        <title>Genome Sequencing of the methanotroph Methylovulum psychrotolerants str. HV10-M2 isolated from a high-altitude environment.</title>
        <authorList>
            <person name="Mateos-Rivera A."/>
        </authorList>
    </citation>
    <scope>NUCLEOTIDE SEQUENCE [LARGE SCALE GENOMIC DNA]</scope>
    <source>
        <strain evidence="2 3">HV10_M2</strain>
    </source>
</reference>
<name>A0A1Z4C4H7_9GAMM</name>
<sequence>MADSPNRAGGSGVFNRDFFMHSIRKLLNHKKSHAVAVALGGAVVLEQSASADVSAVTGALTAVGTDAATLGAAVLVVIVAVMAFKYLRKAL</sequence>
<accession>A0A1Z4C4H7</accession>
<keyword evidence="3" id="KW-1185">Reference proteome</keyword>
<keyword evidence="1" id="KW-0812">Transmembrane</keyword>
<organism evidence="2 3">
    <name type="scientific">Methylovulum psychrotolerans</name>
    <dbReference type="NCBI Taxonomy" id="1704499"/>
    <lineage>
        <taxon>Bacteria</taxon>
        <taxon>Pseudomonadati</taxon>
        <taxon>Pseudomonadota</taxon>
        <taxon>Gammaproteobacteria</taxon>
        <taxon>Methylococcales</taxon>
        <taxon>Methylococcaceae</taxon>
        <taxon>Methylovulum</taxon>
    </lineage>
</organism>